<keyword evidence="5" id="KW-0812">Transmembrane</keyword>
<evidence type="ECO:0000256" key="2">
    <source>
        <dbReference type="ARBA" id="ARBA00022741"/>
    </source>
</evidence>
<dbReference type="GO" id="GO:0009229">
    <property type="term" value="P:thiamine diphosphate biosynthetic process"/>
    <property type="evidence" value="ECO:0007669"/>
    <property type="project" value="InterPro"/>
</dbReference>
<sequence>MAIAGALLATTAAGPSGRPRRMVVSVAVSHPTATQNGAAVHEVSGIARIGKRTKHLVKRLRPGDIAIIDHRDLDRVSGEDLVACGIAGVVNCSPSSSGRYPNMGPLLVVQAGITLIDAPGADLMQTLHDGDPIVLRGGQVWRRDELMAEGELQEPERVQALTAKRRREIGEALEAFAANTVQYMIEERDLLSGKLELPKFDTQFRDRPVLIVVRGVDHKRDIKALRAYIRDVKPVLVGVDGGADAIIDEGFKPDMIVGDMDSATERTLRSGAELVVHAYSDGRAPGRNYLESLGLGYKIVPAPGTSQDIAMLIAAEKGAELIVSVGSHFNLVEFLDKNRQGMASTFLTRLRVGEILVDAKGVSRLYRPQPGLAPVLLLAATGVVALIVVILLTPALHDVADLLWLKLQVLLGIDA</sequence>
<dbReference type="Pfam" id="PF12555">
    <property type="entry name" value="SteA-like_C"/>
    <property type="match status" value="1"/>
</dbReference>
<keyword evidence="2" id="KW-0547">Nucleotide-binding</keyword>
<dbReference type="GO" id="GO:0005524">
    <property type="term" value="F:ATP binding"/>
    <property type="evidence" value="ECO:0007669"/>
    <property type="project" value="UniProtKB-KW"/>
</dbReference>
<dbReference type="Gene3D" id="3.40.50.10240">
    <property type="entry name" value="Thiamin pyrophosphokinase, catalytic domain"/>
    <property type="match status" value="1"/>
</dbReference>
<protein>
    <submittedName>
        <fullName evidence="7">Thiamin pyrophosphokinase catalytic region</fullName>
    </submittedName>
</protein>
<dbReference type="GO" id="GO:0016301">
    <property type="term" value="F:kinase activity"/>
    <property type="evidence" value="ECO:0007669"/>
    <property type="project" value="UniProtKB-KW"/>
</dbReference>
<dbReference type="STRING" id="469383.Cwoe_3083"/>
<organism evidence="7 8">
    <name type="scientific">Conexibacter woesei (strain DSM 14684 / CCUG 47730 / CIP 108061 / JCM 11494 / NBRC 100937 / ID131577)</name>
    <dbReference type="NCBI Taxonomy" id="469383"/>
    <lineage>
        <taxon>Bacteria</taxon>
        <taxon>Bacillati</taxon>
        <taxon>Actinomycetota</taxon>
        <taxon>Thermoleophilia</taxon>
        <taxon>Solirubrobacterales</taxon>
        <taxon>Conexibacteraceae</taxon>
        <taxon>Conexibacter</taxon>
    </lineage>
</organism>
<dbReference type="InterPro" id="IPR036759">
    <property type="entry name" value="TPK_catalytic_sf"/>
</dbReference>
<dbReference type="SUPFAM" id="SSF63999">
    <property type="entry name" value="Thiamin pyrophosphokinase, catalytic domain"/>
    <property type="match status" value="1"/>
</dbReference>
<keyword evidence="4" id="KW-0067">ATP-binding</keyword>
<evidence type="ECO:0000256" key="4">
    <source>
        <dbReference type="ARBA" id="ARBA00022840"/>
    </source>
</evidence>
<evidence type="ECO:0000313" key="7">
    <source>
        <dbReference type="EMBL" id="ADB51502.1"/>
    </source>
</evidence>
<proteinExistence type="predicted"/>
<dbReference type="HOGENOM" id="CLU_046690_0_0_11"/>
<dbReference type="InterPro" id="IPR047795">
    <property type="entry name" value="Put_SteA-like"/>
</dbReference>
<dbReference type="Proteomes" id="UP000008229">
    <property type="component" value="Chromosome"/>
</dbReference>
<dbReference type="AlphaFoldDB" id="D3FCZ0"/>
<feature type="transmembrane region" description="Helical" evidence="5">
    <location>
        <begin position="372"/>
        <end position="396"/>
    </location>
</feature>
<keyword evidence="3 7" id="KW-0418">Kinase</keyword>
<dbReference type="eggNOG" id="COG4825">
    <property type="taxonomic scope" value="Bacteria"/>
</dbReference>
<dbReference type="NCBIfam" id="NF040608">
    <property type="entry name" value="division_SteA"/>
    <property type="match status" value="1"/>
</dbReference>
<reference evidence="7 8" key="1">
    <citation type="journal article" date="2010" name="Stand. Genomic Sci.">
        <title>Complete genome sequence of Conexibacter woesei type strain (ID131577).</title>
        <authorList>
            <person name="Pukall R."/>
            <person name="Lapidus A."/>
            <person name="Glavina Del Rio T."/>
            <person name="Copeland A."/>
            <person name="Tice H."/>
            <person name="Cheng J.-F."/>
            <person name="Lucas S."/>
            <person name="Chen F."/>
            <person name="Nolan M."/>
            <person name="Bruce D."/>
            <person name="Goodwin L."/>
            <person name="Pitluck S."/>
            <person name="Mavromatis K."/>
            <person name="Ivanova N."/>
            <person name="Ovchinnikova G."/>
            <person name="Pati A."/>
            <person name="Chen A."/>
            <person name="Palaniappan K."/>
            <person name="Land M."/>
            <person name="Hauser L."/>
            <person name="Chang Y.-J."/>
            <person name="Jeffries C.D."/>
            <person name="Chain P."/>
            <person name="Meincke L."/>
            <person name="Sims D."/>
            <person name="Brettin T."/>
            <person name="Detter J.C."/>
            <person name="Rohde M."/>
            <person name="Goeker M."/>
            <person name="Bristow J."/>
            <person name="Eisen J.A."/>
            <person name="Markowitz V."/>
            <person name="Kyrpides N.C."/>
            <person name="Klenk H.-P."/>
            <person name="Hugenholtz P."/>
        </authorList>
    </citation>
    <scope>NUCLEOTIDE SEQUENCE [LARGE SCALE GENOMIC DNA]</scope>
    <source>
        <strain evidence="8">DSM 14684 / CIP 108061 / JCM 11494 / NBRC 100937 / ID131577</strain>
    </source>
</reference>
<name>D3FCZ0_CONWI</name>
<evidence type="ECO:0000259" key="6">
    <source>
        <dbReference type="Pfam" id="PF12555"/>
    </source>
</evidence>
<keyword evidence="8" id="KW-1185">Reference proteome</keyword>
<evidence type="ECO:0000256" key="5">
    <source>
        <dbReference type="SAM" id="Phobius"/>
    </source>
</evidence>
<reference evidence="8" key="2">
    <citation type="submission" date="2010-01" db="EMBL/GenBank/DDBJ databases">
        <title>The complete genome of Conexibacter woesei DSM 14684.</title>
        <authorList>
            <consortium name="US DOE Joint Genome Institute (JGI-PGF)"/>
            <person name="Lucas S."/>
            <person name="Copeland A."/>
            <person name="Lapidus A."/>
            <person name="Glavina del Rio T."/>
            <person name="Dalin E."/>
            <person name="Tice H."/>
            <person name="Bruce D."/>
            <person name="Goodwin L."/>
            <person name="Pitluck S."/>
            <person name="Kyrpides N."/>
            <person name="Mavromatis K."/>
            <person name="Ivanova N."/>
            <person name="Mikhailova N."/>
            <person name="Chertkov O."/>
            <person name="Brettin T."/>
            <person name="Detter J.C."/>
            <person name="Han C."/>
            <person name="Larimer F."/>
            <person name="Land M."/>
            <person name="Hauser L."/>
            <person name="Markowitz V."/>
            <person name="Cheng J.-F."/>
            <person name="Hugenholtz P."/>
            <person name="Woyke T."/>
            <person name="Wu D."/>
            <person name="Pukall R."/>
            <person name="Steenblock K."/>
            <person name="Schneider S."/>
            <person name="Klenk H.-P."/>
            <person name="Eisen J.A."/>
        </authorList>
    </citation>
    <scope>NUCLEOTIDE SEQUENCE [LARGE SCALE GENOMIC DNA]</scope>
    <source>
        <strain evidence="8">DSM 14684 / CIP 108061 / JCM 11494 / NBRC 100937 / ID131577</strain>
    </source>
</reference>
<evidence type="ECO:0000313" key="8">
    <source>
        <dbReference type="Proteomes" id="UP000008229"/>
    </source>
</evidence>
<dbReference type="GO" id="GO:0004788">
    <property type="term" value="F:thiamine diphosphokinase activity"/>
    <property type="evidence" value="ECO:0007669"/>
    <property type="project" value="InterPro"/>
</dbReference>
<dbReference type="KEGG" id="cwo:Cwoe_3083"/>
<keyword evidence="5" id="KW-0472">Membrane</keyword>
<accession>D3FCZ0</accession>
<keyword evidence="5" id="KW-1133">Transmembrane helix</keyword>
<gene>
    <name evidence="7" type="ordered locus">Cwoe_3083</name>
</gene>
<feature type="domain" description="SteA-like C-terminal" evidence="6">
    <location>
        <begin position="360"/>
        <end position="410"/>
    </location>
</feature>
<keyword evidence="1" id="KW-0808">Transferase</keyword>
<evidence type="ECO:0000256" key="3">
    <source>
        <dbReference type="ARBA" id="ARBA00022777"/>
    </source>
</evidence>
<dbReference type="EMBL" id="CP001854">
    <property type="protein sequence ID" value="ADB51502.1"/>
    <property type="molecule type" value="Genomic_DNA"/>
</dbReference>
<dbReference type="InterPro" id="IPR022215">
    <property type="entry name" value="SteA-like_C"/>
</dbReference>
<evidence type="ECO:0000256" key="1">
    <source>
        <dbReference type="ARBA" id="ARBA00022679"/>
    </source>
</evidence>